<keyword evidence="2" id="KW-1185">Reference proteome</keyword>
<name>A0A1H3KAI4_9BACT</name>
<evidence type="ECO:0000313" key="2">
    <source>
        <dbReference type="Proteomes" id="UP000199663"/>
    </source>
</evidence>
<proteinExistence type="predicted"/>
<dbReference type="InterPro" id="IPR046525">
    <property type="entry name" value="DUF6702"/>
</dbReference>
<protein>
    <recommendedName>
        <fullName evidence="3">Beta-lactamase-inhibitor-like PepSY-like domain-containing protein</fullName>
    </recommendedName>
</protein>
<accession>A0A1H3KAI4</accession>
<dbReference type="RefSeq" id="WP_019596110.1">
    <property type="nucleotide sequence ID" value="NZ_FNQC01000001.1"/>
</dbReference>
<sequence length="162" mass="18808">MLHYYIFSLIIGLKVLLHPFYISLTDIRYNAQGQNLEIAQKIFWDDLEVALSESSNSKVDFLNPSNPEKLNKMAREYLLASNAITVNGQKIELRYLGYEIEEDAAWFYMETGKIPFPKQVSIKNTVLLNQFDGQQNIVNFYLDKKPKSLILYKENETGNLVF</sequence>
<evidence type="ECO:0000313" key="1">
    <source>
        <dbReference type="EMBL" id="SDY48618.1"/>
    </source>
</evidence>
<comment type="caution">
    <text evidence="1">The sequence shown here is derived from an EMBL/GenBank/DDBJ whole genome shotgun (WGS) entry which is preliminary data.</text>
</comment>
<dbReference type="Proteomes" id="UP000199663">
    <property type="component" value="Unassembled WGS sequence"/>
</dbReference>
<reference evidence="1 2" key="1">
    <citation type="submission" date="2016-10" db="EMBL/GenBank/DDBJ databases">
        <authorList>
            <person name="Varghese N."/>
            <person name="Submissions S."/>
        </authorList>
    </citation>
    <scope>NUCLEOTIDE SEQUENCE [LARGE SCALE GENOMIC DNA]</scope>
    <source>
        <strain evidence="1 2">DSM 17997</strain>
    </source>
</reference>
<dbReference type="EMBL" id="FNQC01000001">
    <property type="protein sequence ID" value="SDY48618.1"/>
    <property type="molecule type" value="Genomic_DNA"/>
</dbReference>
<dbReference type="Pfam" id="PF20420">
    <property type="entry name" value="DUF6702"/>
    <property type="match status" value="1"/>
</dbReference>
<organism evidence="1 2">
    <name type="scientific">Rhodonellum ikkaensis</name>
    <dbReference type="NCBI Taxonomy" id="336829"/>
    <lineage>
        <taxon>Bacteria</taxon>
        <taxon>Pseudomonadati</taxon>
        <taxon>Bacteroidota</taxon>
        <taxon>Cytophagia</taxon>
        <taxon>Cytophagales</taxon>
        <taxon>Cytophagaceae</taxon>
        <taxon>Rhodonellum</taxon>
    </lineage>
</organism>
<evidence type="ECO:0008006" key="3">
    <source>
        <dbReference type="Google" id="ProtNLM"/>
    </source>
</evidence>
<gene>
    <name evidence="1" type="ORF">SAMN05444412_101300</name>
</gene>